<organism evidence="1 2">
    <name type="scientific">Diversispora epigaea</name>
    <dbReference type="NCBI Taxonomy" id="1348612"/>
    <lineage>
        <taxon>Eukaryota</taxon>
        <taxon>Fungi</taxon>
        <taxon>Fungi incertae sedis</taxon>
        <taxon>Mucoromycota</taxon>
        <taxon>Glomeromycotina</taxon>
        <taxon>Glomeromycetes</taxon>
        <taxon>Diversisporales</taxon>
        <taxon>Diversisporaceae</taxon>
        <taxon>Diversispora</taxon>
    </lineage>
</organism>
<proteinExistence type="predicted"/>
<comment type="caution">
    <text evidence="1">The sequence shown here is derived from an EMBL/GenBank/DDBJ whole genome shotgun (WGS) entry which is preliminary data.</text>
</comment>
<dbReference type="AlphaFoldDB" id="A0A397GVA0"/>
<protein>
    <submittedName>
        <fullName evidence="1">Uncharacterized protein</fullName>
    </submittedName>
</protein>
<dbReference type="EMBL" id="PQFF01000373">
    <property type="protein sequence ID" value="RHZ54952.1"/>
    <property type="molecule type" value="Genomic_DNA"/>
</dbReference>
<evidence type="ECO:0000313" key="1">
    <source>
        <dbReference type="EMBL" id="RHZ54952.1"/>
    </source>
</evidence>
<name>A0A397GVA0_9GLOM</name>
<evidence type="ECO:0000313" key="2">
    <source>
        <dbReference type="Proteomes" id="UP000266861"/>
    </source>
</evidence>
<reference evidence="1 2" key="1">
    <citation type="submission" date="2018-08" db="EMBL/GenBank/DDBJ databases">
        <title>Genome and evolution of the arbuscular mycorrhizal fungus Diversispora epigaea (formerly Glomus versiforme) and its bacterial endosymbionts.</title>
        <authorList>
            <person name="Sun X."/>
            <person name="Fei Z."/>
            <person name="Harrison M."/>
        </authorList>
    </citation>
    <scope>NUCLEOTIDE SEQUENCE [LARGE SCALE GENOMIC DNA]</scope>
    <source>
        <strain evidence="1 2">IT104</strain>
    </source>
</reference>
<gene>
    <name evidence="1" type="ORF">Glove_421g118</name>
</gene>
<accession>A0A397GVA0</accession>
<sequence>MASTVDESYSSHQDVYDAILNTLFPITFVISRIKIIVTRPIVESEVAQPTVESETTQFLFAIAIPVFWIVYITTNGSFDSTSLEREHGHEQNHVPEDDVPTNSFTDLDIFSQQVVGCNGRIITITPWGWWLSVLARHRIQSATRGLCTYDKIYYIENEWLNLHLYASDQISSKEAKIEYNITIRELLVETFIRESRRFP</sequence>
<keyword evidence="2" id="KW-1185">Reference proteome</keyword>
<dbReference type="Proteomes" id="UP000266861">
    <property type="component" value="Unassembled WGS sequence"/>
</dbReference>